<dbReference type="AlphaFoldDB" id="A0A1Y6LR04"/>
<reference evidence="2 3" key="1">
    <citation type="submission" date="2016-10" db="EMBL/GenBank/DDBJ databases">
        <authorList>
            <person name="Varghese N."/>
        </authorList>
    </citation>
    <scope>NUCLEOTIDE SEQUENCE [LARGE SCALE GENOMIC DNA]</scope>
</reference>
<organism evidence="2 3">
    <name type="scientific">Zymoseptoria tritici ST99CH_1A5</name>
    <dbReference type="NCBI Taxonomy" id="1276529"/>
    <lineage>
        <taxon>Eukaryota</taxon>
        <taxon>Fungi</taxon>
        <taxon>Dikarya</taxon>
        <taxon>Ascomycota</taxon>
        <taxon>Pezizomycotina</taxon>
        <taxon>Dothideomycetes</taxon>
        <taxon>Dothideomycetidae</taxon>
        <taxon>Mycosphaerellales</taxon>
        <taxon>Mycosphaerellaceae</taxon>
        <taxon>Zymoseptoria</taxon>
    </lineage>
</organism>
<dbReference type="SUPFAM" id="SSF53474">
    <property type="entry name" value="alpha/beta-Hydrolases"/>
    <property type="match status" value="1"/>
</dbReference>
<evidence type="ECO:0000313" key="3">
    <source>
        <dbReference type="Proteomes" id="UP000215453"/>
    </source>
</evidence>
<evidence type="ECO:0000313" key="2">
    <source>
        <dbReference type="EMBL" id="SMY25091.1"/>
    </source>
</evidence>
<sequence>MSLGDSEADRVLVLIQAAPRSALRRNPPLLLSHDGSGTIFNYYLLDPLERDVFGFQDPRAACGNGWEGGIHQMARLYYDCMKTAVKPGPVLLGGWSFGGLLSLEISSLIIADPTTGFAVAGIVVIDTVCPTSSVTPPRLSDTKPGTPPQVLATHDSRKLAASSMRRAEELGRSWQFPAWNTTTGNGLMTSGPIPTVLLCAKDEPRSVTAAQSQLLGWEQYQQYLTMSAIQISGTHFSIFHLEHAQALSEQMKIACTRFTEGICSL</sequence>
<protein>
    <recommendedName>
        <fullName evidence="1">Thioesterase domain-containing protein</fullName>
    </recommendedName>
</protein>
<dbReference type="InterPro" id="IPR001031">
    <property type="entry name" value="Thioesterase"/>
</dbReference>
<name>A0A1Y6LR04_ZYMTR</name>
<dbReference type="Proteomes" id="UP000215453">
    <property type="component" value="Chromosome 6"/>
</dbReference>
<accession>A0A1Y6LR04</accession>
<feature type="domain" description="Thioesterase" evidence="1">
    <location>
        <begin position="51"/>
        <end position="132"/>
    </location>
</feature>
<gene>
    <name evidence="2" type="ORF">ZT1A5_G6533</name>
</gene>
<dbReference type="Pfam" id="PF00975">
    <property type="entry name" value="Thioesterase"/>
    <property type="match status" value="1"/>
</dbReference>
<dbReference type="EMBL" id="LT882681">
    <property type="protein sequence ID" value="SMY25091.1"/>
    <property type="molecule type" value="Genomic_DNA"/>
</dbReference>
<dbReference type="Gene3D" id="3.40.50.1820">
    <property type="entry name" value="alpha/beta hydrolase"/>
    <property type="match status" value="1"/>
</dbReference>
<evidence type="ECO:0000259" key="1">
    <source>
        <dbReference type="Pfam" id="PF00975"/>
    </source>
</evidence>
<proteinExistence type="predicted"/>
<dbReference type="InterPro" id="IPR029058">
    <property type="entry name" value="AB_hydrolase_fold"/>
</dbReference>